<dbReference type="EMBL" id="QXFY01008331">
    <property type="protein sequence ID" value="KAE9264383.1"/>
    <property type="molecule type" value="Genomic_DNA"/>
</dbReference>
<protein>
    <submittedName>
        <fullName evidence="1">Uncharacterized protein</fullName>
    </submittedName>
</protein>
<evidence type="ECO:0000313" key="2">
    <source>
        <dbReference type="Proteomes" id="UP000486351"/>
    </source>
</evidence>
<organism evidence="1 2">
    <name type="scientific">Phytophthora fragariae</name>
    <dbReference type="NCBI Taxonomy" id="53985"/>
    <lineage>
        <taxon>Eukaryota</taxon>
        <taxon>Sar</taxon>
        <taxon>Stramenopiles</taxon>
        <taxon>Oomycota</taxon>
        <taxon>Peronosporomycetes</taxon>
        <taxon>Peronosporales</taxon>
        <taxon>Peronosporaceae</taxon>
        <taxon>Phytophthora</taxon>
    </lineage>
</organism>
<sequence length="71" mass="7612">MVASAIAVVAISVGPRLGCVSGAVFRAGQPLMSPWGCYSGRHCVHPSFPSHTCRQLHREPPSIVRHNAVTY</sequence>
<dbReference type="Proteomes" id="UP000486351">
    <property type="component" value="Unassembled WGS sequence"/>
</dbReference>
<accession>A0A6G0Q0M9</accession>
<gene>
    <name evidence="1" type="ORF">PF008_g32135</name>
</gene>
<reference evidence="1 2" key="1">
    <citation type="submission" date="2018-09" db="EMBL/GenBank/DDBJ databases">
        <title>Genomic investigation of the strawberry pathogen Phytophthora fragariae indicates pathogenicity is determined by transcriptional variation in three key races.</title>
        <authorList>
            <person name="Adams T.M."/>
            <person name="Armitage A.D."/>
            <person name="Sobczyk M.K."/>
            <person name="Bates H.J."/>
            <person name="Dunwell J.M."/>
            <person name="Nellist C.F."/>
            <person name="Harrison R.J."/>
        </authorList>
    </citation>
    <scope>NUCLEOTIDE SEQUENCE [LARGE SCALE GENOMIC DNA]</scope>
    <source>
        <strain evidence="1 2">NOV-77</strain>
    </source>
</reference>
<evidence type="ECO:0000313" key="1">
    <source>
        <dbReference type="EMBL" id="KAE9264383.1"/>
    </source>
</evidence>
<name>A0A6G0Q0M9_9STRA</name>
<dbReference type="AlphaFoldDB" id="A0A6G0Q0M9"/>
<proteinExistence type="predicted"/>
<comment type="caution">
    <text evidence="1">The sequence shown here is derived from an EMBL/GenBank/DDBJ whole genome shotgun (WGS) entry which is preliminary data.</text>
</comment>